<name>E9HX75_DAPPU</name>
<organism evidence="2 3">
    <name type="scientific">Daphnia pulex</name>
    <name type="common">Water flea</name>
    <dbReference type="NCBI Taxonomy" id="6669"/>
    <lineage>
        <taxon>Eukaryota</taxon>
        <taxon>Metazoa</taxon>
        <taxon>Ecdysozoa</taxon>
        <taxon>Arthropoda</taxon>
        <taxon>Crustacea</taxon>
        <taxon>Branchiopoda</taxon>
        <taxon>Diplostraca</taxon>
        <taxon>Cladocera</taxon>
        <taxon>Anomopoda</taxon>
        <taxon>Daphniidae</taxon>
        <taxon>Daphnia</taxon>
    </lineage>
</organism>
<evidence type="ECO:0000313" key="2">
    <source>
        <dbReference type="EMBL" id="EFX63652.1"/>
    </source>
</evidence>
<feature type="region of interest" description="Disordered" evidence="1">
    <location>
        <begin position="62"/>
        <end position="107"/>
    </location>
</feature>
<dbReference type="HOGENOM" id="CLU_2212572_0_0_1"/>
<evidence type="ECO:0000256" key="1">
    <source>
        <dbReference type="SAM" id="MobiDB-lite"/>
    </source>
</evidence>
<feature type="compositionally biased region" description="Low complexity" evidence="1">
    <location>
        <begin position="78"/>
        <end position="93"/>
    </location>
</feature>
<dbReference type="InParanoid" id="E9HX75"/>
<gene>
    <name evidence="2" type="ORF">DAPPUDRAFT_119007</name>
</gene>
<sequence>MDDWTSGVVAPTTFRPVHLNPPVEQPEAAANVETVEDFMEAFHGFESGETVEDFMEAFHGFESRSTHQAPRRTRFPSRRSSSTEARGRSQSSDHSQDRSRFVPVIYV</sequence>
<evidence type="ECO:0000313" key="3">
    <source>
        <dbReference type="Proteomes" id="UP000000305"/>
    </source>
</evidence>
<reference evidence="2 3" key="1">
    <citation type="journal article" date="2011" name="Science">
        <title>The ecoresponsive genome of Daphnia pulex.</title>
        <authorList>
            <person name="Colbourne J.K."/>
            <person name="Pfrender M.E."/>
            <person name="Gilbert D."/>
            <person name="Thomas W.K."/>
            <person name="Tucker A."/>
            <person name="Oakley T.H."/>
            <person name="Tokishita S."/>
            <person name="Aerts A."/>
            <person name="Arnold G.J."/>
            <person name="Basu M.K."/>
            <person name="Bauer D.J."/>
            <person name="Caceres C.E."/>
            <person name="Carmel L."/>
            <person name="Casola C."/>
            <person name="Choi J.H."/>
            <person name="Detter J.C."/>
            <person name="Dong Q."/>
            <person name="Dusheyko S."/>
            <person name="Eads B.D."/>
            <person name="Frohlich T."/>
            <person name="Geiler-Samerotte K.A."/>
            <person name="Gerlach D."/>
            <person name="Hatcher P."/>
            <person name="Jogdeo S."/>
            <person name="Krijgsveld J."/>
            <person name="Kriventseva E.V."/>
            <person name="Kultz D."/>
            <person name="Laforsch C."/>
            <person name="Lindquist E."/>
            <person name="Lopez J."/>
            <person name="Manak J.R."/>
            <person name="Muller J."/>
            <person name="Pangilinan J."/>
            <person name="Patwardhan R.P."/>
            <person name="Pitluck S."/>
            <person name="Pritham E.J."/>
            <person name="Rechtsteiner A."/>
            <person name="Rho M."/>
            <person name="Rogozin I.B."/>
            <person name="Sakarya O."/>
            <person name="Salamov A."/>
            <person name="Schaack S."/>
            <person name="Shapiro H."/>
            <person name="Shiga Y."/>
            <person name="Skalitzky C."/>
            <person name="Smith Z."/>
            <person name="Souvorov A."/>
            <person name="Sung W."/>
            <person name="Tang Z."/>
            <person name="Tsuchiya D."/>
            <person name="Tu H."/>
            <person name="Vos H."/>
            <person name="Wang M."/>
            <person name="Wolf Y.I."/>
            <person name="Yamagata H."/>
            <person name="Yamada T."/>
            <person name="Ye Y."/>
            <person name="Shaw J.R."/>
            <person name="Andrews J."/>
            <person name="Crease T.J."/>
            <person name="Tang H."/>
            <person name="Lucas S.M."/>
            <person name="Robertson H.M."/>
            <person name="Bork P."/>
            <person name="Koonin E.V."/>
            <person name="Zdobnov E.M."/>
            <person name="Grigoriev I.V."/>
            <person name="Lynch M."/>
            <person name="Boore J.L."/>
        </authorList>
    </citation>
    <scope>NUCLEOTIDE SEQUENCE [LARGE SCALE GENOMIC DNA]</scope>
</reference>
<proteinExistence type="predicted"/>
<keyword evidence="3" id="KW-1185">Reference proteome</keyword>
<dbReference type="EMBL" id="GL733013">
    <property type="protein sequence ID" value="EFX63652.1"/>
    <property type="molecule type" value="Genomic_DNA"/>
</dbReference>
<dbReference type="Proteomes" id="UP000000305">
    <property type="component" value="Unassembled WGS sequence"/>
</dbReference>
<dbReference type="AlphaFoldDB" id="E9HX75"/>
<dbReference type="KEGG" id="dpx:DAPPUDRAFT_119007"/>
<accession>E9HX75</accession>
<feature type="region of interest" description="Disordered" evidence="1">
    <location>
        <begin position="1"/>
        <end position="21"/>
    </location>
</feature>
<protein>
    <submittedName>
        <fullName evidence="2">Uncharacterized protein</fullName>
    </submittedName>
</protein>